<organism evidence="2">
    <name type="scientific">uncultured Thiotrichaceae bacterium</name>
    <dbReference type="NCBI Taxonomy" id="298394"/>
    <lineage>
        <taxon>Bacteria</taxon>
        <taxon>Pseudomonadati</taxon>
        <taxon>Pseudomonadota</taxon>
        <taxon>Gammaproteobacteria</taxon>
        <taxon>Thiotrichales</taxon>
        <taxon>Thiotrichaceae</taxon>
        <taxon>environmental samples</taxon>
    </lineage>
</organism>
<proteinExistence type="predicted"/>
<reference evidence="2" key="1">
    <citation type="submission" date="2020-01" db="EMBL/GenBank/DDBJ databases">
        <authorList>
            <person name="Meier V. D."/>
            <person name="Meier V D."/>
        </authorList>
    </citation>
    <scope>NUCLEOTIDE SEQUENCE</scope>
    <source>
        <strain evidence="2">HLG_WM_MAG_07</strain>
    </source>
</reference>
<dbReference type="EMBL" id="CACVAY010000098">
    <property type="protein sequence ID" value="CAA6820297.1"/>
    <property type="molecule type" value="Genomic_DNA"/>
</dbReference>
<sequence length="338" mass="38807">MDAIELPIAEYRFYMRAVTDIQLPAYSGSAWRGLFGRALKRTVCVTRQAECKQCLLWRNCVYSYIFETPPPLDSQVMRKYTAAPHPFMITPNPQQARQLSAGDELWFDFTLIAKANQHLPYIIHAMQAAGKQGIAKQRGKFELLRLEQRIENGWQSIYQPEQDIQAQAAMSSPVSALPDGLVTVTFDTPFRSVHRGKLLQKEDFQFAHFLSPLMRRVSMLSNFHHETPLNCDFKALTEQAQCTPLHDKQLHWHDWQRFSSRQDKRVSMGGLKGSFQVHSQHLEPFWAFMELGQKLHVGKGTVMGLGKYRLSIESALDSELSPKQKQVKIGNTERQSKK</sequence>
<gene>
    <name evidence="2" type="ORF">HELGO_WM19194</name>
</gene>
<dbReference type="InterPro" id="IPR019267">
    <property type="entry name" value="CRISPR-assoc_Cas6_C"/>
</dbReference>
<dbReference type="AlphaFoldDB" id="A0A6S6TQD6"/>
<name>A0A6S6TQD6_9GAMM</name>
<accession>A0A6S6TQD6</accession>
<dbReference type="Pfam" id="PF10040">
    <property type="entry name" value="CRISPR_Cas6"/>
    <property type="match status" value="1"/>
</dbReference>
<feature type="domain" description="CRISPR-associated protein Cas6 C-terminal" evidence="1">
    <location>
        <begin position="184"/>
        <end position="308"/>
    </location>
</feature>
<protein>
    <submittedName>
        <fullName evidence="2">CRISPR-associated protein Cas6</fullName>
    </submittedName>
</protein>
<evidence type="ECO:0000313" key="2">
    <source>
        <dbReference type="EMBL" id="CAA6820297.1"/>
    </source>
</evidence>
<evidence type="ECO:0000259" key="1">
    <source>
        <dbReference type="Pfam" id="PF10040"/>
    </source>
</evidence>